<dbReference type="InterPro" id="IPR009006">
    <property type="entry name" value="Ala_racemase/Decarboxylase_C"/>
</dbReference>
<evidence type="ECO:0000259" key="17">
    <source>
        <dbReference type="Pfam" id="PF17944"/>
    </source>
</evidence>
<comment type="catalytic activity">
    <reaction evidence="12">
        <text>L-arginine + H(+) = agmatine + CO2</text>
        <dbReference type="Rhea" id="RHEA:17641"/>
        <dbReference type="ChEBI" id="CHEBI:15378"/>
        <dbReference type="ChEBI" id="CHEBI:16526"/>
        <dbReference type="ChEBI" id="CHEBI:32682"/>
        <dbReference type="ChEBI" id="CHEBI:58145"/>
        <dbReference type="EC" id="4.1.1.19"/>
    </reaction>
</comment>
<evidence type="ECO:0000313" key="19">
    <source>
        <dbReference type="Proteomes" id="UP000233526"/>
    </source>
</evidence>
<feature type="modified residue" description="N6-(pyridoxal phosphate)lysine" evidence="12 13">
    <location>
        <position position="101"/>
    </location>
</feature>
<comment type="similarity">
    <text evidence="4 12">Belongs to the Orn/Lys/Arg decarboxylase class-II family. SpeA subfamily.</text>
</comment>
<dbReference type="InterPro" id="IPR041128">
    <property type="entry name" value="Arg_decarbox_C"/>
</dbReference>
<proteinExistence type="inferred from homology"/>
<evidence type="ECO:0000256" key="13">
    <source>
        <dbReference type="PIRSR" id="PIRSR001336-50"/>
    </source>
</evidence>
<dbReference type="CDD" id="cd06830">
    <property type="entry name" value="PLPDE_III_ADC"/>
    <property type="match status" value="1"/>
</dbReference>
<dbReference type="InterPro" id="IPR022644">
    <property type="entry name" value="De-COase2_N"/>
</dbReference>
<dbReference type="GO" id="GO:0046872">
    <property type="term" value="F:metal ion binding"/>
    <property type="evidence" value="ECO:0007669"/>
    <property type="project" value="UniProtKB-KW"/>
</dbReference>
<feature type="domain" description="Orn/DAP/Arg decarboxylase 2 N-terminal" evidence="15">
    <location>
        <begin position="93"/>
        <end position="344"/>
    </location>
</feature>
<comment type="pathway">
    <text evidence="12">Amine and polyamine biosynthesis; agmatine biosynthesis; agmatine from L-arginine: step 1/1.</text>
</comment>
<dbReference type="PRINTS" id="PR01179">
    <property type="entry name" value="ODADCRBXLASE"/>
</dbReference>
<feature type="active site" description="Proton donor" evidence="14">
    <location>
        <position position="503"/>
    </location>
</feature>
<dbReference type="PRINTS" id="PR01180">
    <property type="entry name" value="ARGDCRBXLASE"/>
</dbReference>
<evidence type="ECO:0000259" key="15">
    <source>
        <dbReference type="Pfam" id="PF02784"/>
    </source>
</evidence>
<name>A0A2N3J2A6_AERSO</name>
<evidence type="ECO:0000256" key="11">
    <source>
        <dbReference type="ARBA" id="ARBA00023239"/>
    </source>
</evidence>
<evidence type="ECO:0000256" key="4">
    <source>
        <dbReference type="ARBA" id="ARBA00008357"/>
    </source>
</evidence>
<keyword evidence="5 12" id="KW-0479">Metal-binding</keyword>
<comment type="cofactor">
    <cofactor evidence="1 12 13">
        <name>pyridoxal 5'-phosphate</name>
        <dbReference type="ChEBI" id="CHEBI:597326"/>
    </cofactor>
</comment>
<evidence type="ECO:0000256" key="3">
    <source>
        <dbReference type="ARBA" id="ARBA00002257"/>
    </source>
</evidence>
<dbReference type="PANTHER" id="PTHR43295:SF9">
    <property type="entry name" value="BIOSYNTHETIC ARGININE DECARBOXYLASE"/>
    <property type="match status" value="1"/>
</dbReference>
<dbReference type="Pfam" id="PF17944">
    <property type="entry name" value="Arg_decarbox_C"/>
    <property type="match status" value="1"/>
</dbReference>
<dbReference type="PANTHER" id="PTHR43295">
    <property type="entry name" value="ARGININE DECARBOXYLASE"/>
    <property type="match status" value="1"/>
</dbReference>
<dbReference type="NCBIfam" id="TIGR01273">
    <property type="entry name" value="speA"/>
    <property type="match status" value="1"/>
</dbReference>
<evidence type="ECO:0000256" key="12">
    <source>
        <dbReference type="HAMAP-Rule" id="MF_01417"/>
    </source>
</evidence>
<dbReference type="Gene3D" id="2.40.37.10">
    <property type="entry name" value="Lyase, Ornithine Decarboxylase, Chain A, domain 1"/>
    <property type="match status" value="1"/>
</dbReference>
<accession>A0A2N3J2A6</accession>
<dbReference type="AlphaFoldDB" id="A0A2N3J2A6"/>
<dbReference type="EMBL" id="LJZX01000029">
    <property type="protein sequence ID" value="PKQ79806.1"/>
    <property type="molecule type" value="Genomic_DNA"/>
</dbReference>
<evidence type="ECO:0000256" key="8">
    <source>
        <dbReference type="ARBA" id="ARBA00022898"/>
    </source>
</evidence>
<dbReference type="Pfam" id="PF02784">
    <property type="entry name" value="Orn_Arg_deC_N"/>
    <property type="match status" value="1"/>
</dbReference>
<evidence type="ECO:0000256" key="6">
    <source>
        <dbReference type="ARBA" id="ARBA00022793"/>
    </source>
</evidence>
<comment type="caution">
    <text evidence="18">The sequence shown here is derived from an EMBL/GenBank/DDBJ whole genome shotgun (WGS) entry which is preliminary data.</text>
</comment>
<keyword evidence="8 12" id="KW-0663">Pyridoxal phosphate</keyword>
<dbReference type="Gene3D" id="1.20.58.930">
    <property type="match status" value="1"/>
</dbReference>
<keyword evidence="9 12" id="KW-0745">Spermidine biosynthesis</keyword>
<dbReference type="GO" id="GO:0006527">
    <property type="term" value="P:L-arginine catabolic process"/>
    <property type="evidence" value="ECO:0007669"/>
    <property type="project" value="InterPro"/>
</dbReference>
<evidence type="ECO:0000256" key="10">
    <source>
        <dbReference type="ARBA" id="ARBA00023115"/>
    </source>
</evidence>
<feature type="domain" description="Arginine decarboxylase C-terminal helical" evidence="17">
    <location>
        <begin position="581"/>
        <end position="630"/>
    </location>
</feature>
<gene>
    <name evidence="12" type="primary">speA</name>
    <name evidence="18" type="ORF">AOX56_13170</name>
</gene>
<protein>
    <recommendedName>
        <fullName evidence="12">Biosynthetic arginine decarboxylase</fullName>
        <shortName evidence="12">ADC</shortName>
        <ecNumber evidence="12">4.1.1.19</ecNumber>
    </recommendedName>
</protein>
<dbReference type="EC" id="4.1.1.19" evidence="12"/>
<evidence type="ECO:0000256" key="7">
    <source>
        <dbReference type="ARBA" id="ARBA00022842"/>
    </source>
</evidence>
<dbReference type="UniPathway" id="UPA00186">
    <property type="reaction ID" value="UER00284"/>
</dbReference>
<comment type="cofactor">
    <cofactor evidence="2 12">
        <name>Mg(2+)</name>
        <dbReference type="ChEBI" id="CHEBI:18420"/>
    </cofactor>
</comment>
<dbReference type="GO" id="GO:0033388">
    <property type="term" value="P:putrescine biosynthetic process from arginine"/>
    <property type="evidence" value="ECO:0007669"/>
    <property type="project" value="TreeGrafter"/>
</dbReference>
<dbReference type="InterPro" id="IPR029066">
    <property type="entry name" value="PLP-binding_barrel"/>
</dbReference>
<dbReference type="PIRSF" id="PIRSF001336">
    <property type="entry name" value="Arg_decrbxlase"/>
    <property type="match status" value="1"/>
</dbReference>
<evidence type="ECO:0000256" key="1">
    <source>
        <dbReference type="ARBA" id="ARBA00001933"/>
    </source>
</evidence>
<dbReference type="GO" id="GO:0008295">
    <property type="term" value="P:spermidine biosynthetic process"/>
    <property type="evidence" value="ECO:0007669"/>
    <property type="project" value="UniProtKB-UniRule"/>
</dbReference>
<dbReference type="InterPro" id="IPR040634">
    <property type="entry name" value="Arg_decarb_HB"/>
</dbReference>
<keyword evidence="7 12" id="KW-0460">Magnesium</keyword>
<keyword evidence="6 12" id="KW-0210">Decarboxylase</keyword>
<dbReference type="PROSITE" id="PS00879">
    <property type="entry name" value="ODR_DC_2_2"/>
    <property type="match status" value="1"/>
</dbReference>
<dbReference type="FunFam" id="3.20.20.10:FF:000001">
    <property type="entry name" value="Biosynthetic arginine decarboxylase"/>
    <property type="match status" value="1"/>
</dbReference>
<keyword evidence="11 12" id="KW-0456">Lyase</keyword>
<dbReference type="Gene3D" id="3.20.20.10">
    <property type="entry name" value="Alanine racemase"/>
    <property type="match status" value="1"/>
</dbReference>
<evidence type="ECO:0000313" key="18">
    <source>
        <dbReference type="EMBL" id="PKQ79806.1"/>
    </source>
</evidence>
<dbReference type="Pfam" id="PF17810">
    <property type="entry name" value="Arg_decarb_HB"/>
    <property type="match status" value="1"/>
</dbReference>
<dbReference type="HAMAP" id="MF_01417">
    <property type="entry name" value="SpeA"/>
    <property type="match status" value="1"/>
</dbReference>
<dbReference type="InterPro" id="IPR022657">
    <property type="entry name" value="De-COase2_CS"/>
</dbReference>
<dbReference type="GO" id="GO:0008792">
    <property type="term" value="F:arginine decarboxylase activity"/>
    <property type="evidence" value="ECO:0007669"/>
    <property type="project" value="UniProtKB-UniRule"/>
</dbReference>
<feature type="binding site" evidence="12">
    <location>
        <begin position="284"/>
        <end position="294"/>
    </location>
    <ligand>
        <name>substrate</name>
    </ligand>
</feature>
<organism evidence="18 19">
    <name type="scientific">Aeromonas sobria</name>
    <dbReference type="NCBI Taxonomy" id="646"/>
    <lineage>
        <taxon>Bacteria</taxon>
        <taxon>Pseudomonadati</taxon>
        <taxon>Pseudomonadota</taxon>
        <taxon>Gammaproteobacteria</taxon>
        <taxon>Aeromonadales</taxon>
        <taxon>Aeromonadaceae</taxon>
        <taxon>Aeromonas</taxon>
    </lineage>
</organism>
<feature type="domain" description="Arginine decarboxylase helical bundle" evidence="16">
    <location>
        <begin position="368"/>
        <end position="452"/>
    </location>
</feature>
<keyword evidence="10 12" id="KW-0620">Polyamine biosynthesis</keyword>
<dbReference type="InterPro" id="IPR002985">
    <property type="entry name" value="Arg_decrbxlase"/>
</dbReference>
<dbReference type="RefSeq" id="WP_068976981.1">
    <property type="nucleotide sequence ID" value="NZ_CAWNSS010000029.1"/>
</dbReference>
<dbReference type="Gene3D" id="1.10.287.3440">
    <property type="match status" value="1"/>
</dbReference>
<comment type="function">
    <text evidence="3 12">Catalyzes the biosynthesis of agmatine from arginine.</text>
</comment>
<reference evidence="18 19" key="1">
    <citation type="journal article" date="2017" name="Front. Microbiol.">
        <title>Strong Genomic and Phenotypic Heterogeneity in the Aeromonas sobria Species Complex.</title>
        <authorList>
            <person name="Gauthier J."/>
            <person name="Vincent A.T."/>
            <person name="Charette S.J."/>
            <person name="Derome N."/>
        </authorList>
    </citation>
    <scope>NUCLEOTIDE SEQUENCE [LARGE SCALE GENOMIC DNA]</scope>
    <source>
        <strain evidence="18 19">JF2635</strain>
    </source>
</reference>
<evidence type="ECO:0000256" key="5">
    <source>
        <dbReference type="ARBA" id="ARBA00022723"/>
    </source>
</evidence>
<dbReference type="InterPro" id="IPR000183">
    <property type="entry name" value="Orn/DAP/Arg_de-COase"/>
</dbReference>
<dbReference type="Proteomes" id="UP000233526">
    <property type="component" value="Unassembled WGS sequence"/>
</dbReference>
<evidence type="ECO:0000256" key="2">
    <source>
        <dbReference type="ARBA" id="ARBA00001946"/>
    </source>
</evidence>
<evidence type="ECO:0000256" key="14">
    <source>
        <dbReference type="PIRSR" id="PIRSR600183-50"/>
    </source>
</evidence>
<evidence type="ECO:0000256" key="9">
    <source>
        <dbReference type="ARBA" id="ARBA00023066"/>
    </source>
</evidence>
<sequence>MTNWSSKDSLKVYNVPYWGAGFFNINDAGQVTVAPDKSRPDAHIVISDAIEQLRQSGLTTPVLLRFPDILKSRVDALFNAFGQAIEKSGYQGEYLCVYPIKVNQQRRVIETISQSYSDKPRLGLEAGSKPELLAVLSHHHDQGSVIVCNGYKDREYIRHALLGNLMGHKVYIVVEKPSELEMVLDESARLNIKPNIGVRAKLASTGSGMWESSGGSMSKFGLSASQILALVERLRSLDKLDCLQLLHFHLGSQIANIRDIQGGIRECGRFYSELRRLGVPIDVVDVGGGLGVDYEGTRSQSHCSANYSLSEYANNVVWGIGDVCREFDLPHPTIISESGRALTAHHAVLVTNLIGAEGVEMSDISAPDEDAPTILQNMWKGWLDLRSEDPSLLEIFHDSVADLGDVNTQYTMGLLNLEQRAWAEMLHQNTCLALKELLNPVNRNHRALADELSEKLADKCFANFSLFQSLPDAWGIGQVFPVMPLTGLERPLTRRGILMDITCDSDGQVEHYVDGLGVESTLPMPEYAENEVCHVGFFLVGAYQEILGDLHNLFGDTHCAEVWLDDEGKMDIRNIVRGDTVDQLLRYVNIDPSVIRESYQRISAHPALDEATRKALLDELELGLQGYAYLEDEE</sequence>
<dbReference type="SUPFAM" id="SSF51419">
    <property type="entry name" value="PLP-binding barrel"/>
    <property type="match status" value="1"/>
</dbReference>
<dbReference type="NCBIfam" id="NF003763">
    <property type="entry name" value="PRK05354.1"/>
    <property type="match status" value="1"/>
</dbReference>
<evidence type="ECO:0000259" key="16">
    <source>
        <dbReference type="Pfam" id="PF17810"/>
    </source>
</evidence>